<dbReference type="Gene3D" id="1.25.40.10">
    <property type="entry name" value="Tetratricopeptide repeat domain"/>
    <property type="match status" value="1"/>
</dbReference>
<dbReference type="PANTHER" id="PTHR46512">
    <property type="entry name" value="PEPTIDYLPROLYL ISOMERASE"/>
    <property type="match status" value="1"/>
</dbReference>
<evidence type="ECO:0000313" key="1">
    <source>
        <dbReference type="EMBL" id="KAK9835108.1"/>
    </source>
</evidence>
<dbReference type="SUPFAM" id="SSF48452">
    <property type="entry name" value="TPR-like"/>
    <property type="match status" value="1"/>
</dbReference>
<keyword evidence="2" id="KW-1185">Reference proteome</keyword>
<dbReference type="InterPro" id="IPR050754">
    <property type="entry name" value="FKBP4/5/8-like"/>
</dbReference>
<dbReference type="InterPro" id="IPR019734">
    <property type="entry name" value="TPR_rpt"/>
</dbReference>
<name>A0AAW1RNA7_9CHLO</name>
<dbReference type="EMBL" id="JALJOV010002071">
    <property type="protein sequence ID" value="KAK9835108.1"/>
    <property type="molecule type" value="Genomic_DNA"/>
</dbReference>
<organism evidence="1 2">
    <name type="scientific">Apatococcus fuscideae</name>
    <dbReference type="NCBI Taxonomy" id="2026836"/>
    <lineage>
        <taxon>Eukaryota</taxon>
        <taxon>Viridiplantae</taxon>
        <taxon>Chlorophyta</taxon>
        <taxon>core chlorophytes</taxon>
        <taxon>Trebouxiophyceae</taxon>
        <taxon>Chlorellales</taxon>
        <taxon>Chlorellaceae</taxon>
        <taxon>Apatococcus</taxon>
    </lineage>
</organism>
<proteinExistence type="predicted"/>
<reference evidence="1 2" key="1">
    <citation type="journal article" date="2024" name="Nat. Commun.">
        <title>Phylogenomics reveals the evolutionary origins of lichenization in chlorophyte algae.</title>
        <authorList>
            <person name="Puginier C."/>
            <person name="Libourel C."/>
            <person name="Otte J."/>
            <person name="Skaloud P."/>
            <person name="Haon M."/>
            <person name="Grisel S."/>
            <person name="Petersen M."/>
            <person name="Berrin J.G."/>
            <person name="Delaux P.M."/>
            <person name="Dal Grande F."/>
            <person name="Keller J."/>
        </authorList>
    </citation>
    <scope>NUCLEOTIDE SEQUENCE [LARGE SCALE GENOMIC DNA]</scope>
    <source>
        <strain evidence="1 2">SAG 2523</strain>
    </source>
</reference>
<gene>
    <name evidence="1" type="ORF">WJX84_009349</name>
</gene>
<sequence>MEASLKEFLARPENRPLVEAHQKKEARQALRLKEKAQALEFREKVLQASYEAQQNVAPFLDYPVLWKQAKHLLDTGALTEDELEQNMLRQLQDASNPGAAEFQRAARHIVRLPTDQLVGALNEHLTERRTGNEHYKQQKFEKALRHYERALSIVELVQGLSSSDQAEIDSNRQTVLLNIAAVHLVTERHGQAVDYCTQVLASQPTNMKALMRRAKALALRHEYQAAQEDLEAVRKLDPLHPGLQQQEQRLQQLMARSKLSDAALLQHMLPA</sequence>
<dbReference type="SMART" id="SM00028">
    <property type="entry name" value="TPR"/>
    <property type="match status" value="3"/>
</dbReference>
<accession>A0AAW1RNA7</accession>
<dbReference type="AlphaFoldDB" id="A0AAW1RNA7"/>
<protein>
    <submittedName>
        <fullName evidence="1">Uncharacterized protein</fullName>
    </submittedName>
</protein>
<dbReference type="InterPro" id="IPR011990">
    <property type="entry name" value="TPR-like_helical_dom_sf"/>
</dbReference>
<dbReference type="Proteomes" id="UP001485043">
    <property type="component" value="Unassembled WGS sequence"/>
</dbReference>
<comment type="caution">
    <text evidence="1">The sequence shown here is derived from an EMBL/GenBank/DDBJ whole genome shotgun (WGS) entry which is preliminary data.</text>
</comment>
<evidence type="ECO:0000313" key="2">
    <source>
        <dbReference type="Proteomes" id="UP001485043"/>
    </source>
</evidence>